<sequence>MKQVKQLIIFVTILLLSFTTKGQQQDGSIFERRISINQTDQPLDFVLEQISWQANVFFSYDATIFNSAQKVSISAQDKSLYTILNTLLDTTQYRFSELQNQVIITRKSNNEVMVTAQDSVPVKYFFLSGKLIESRKGRPIPFASVSIFDKPIGTISNTDGEFLLKVHPSYIADTIVISCMGYEQKLLPANQLLDEDLFILEPASIKIKEIKVTAITPEKLLKNMRANYEKNYTPSSKLMTAFYRETVKQDKNYISVSEAVMEVLKAPYIGTTRGDLVRLLKGRKSREVQPFKWLNFKLMGGPFTITELDAVKTVETFIDPEYERVYEYQISDVVWYENQPVYVVKFQAQSSEFYPPFEGEMYVHRETFALVHANYHLDKAGLKKAEEVMIKKKPRKVKARPTYVNYQVNYRQYQGKWHLASAKASVKFKVRSKRDRINSEFHSVSDLLITNIQPTDLKRFNKDERFSRSDIFVELLGAYDEKFWENYNIIKPNESLRNAFKQSLFN</sequence>
<evidence type="ECO:0008006" key="3">
    <source>
        <dbReference type="Google" id="ProtNLM"/>
    </source>
</evidence>
<evidence type="ECO:0000313" key="1">
    <source>
        <dbReference type="EMBL" id="KJF44144.1"/>
    </source>
</evidence>
<dbReference type="SUPFAM" id="SSF49464">
    <property type="entry name" value="Carboxypeptidase regulatory domain-like"/>
    <property type="match status" value="1"/>
</dbReference>
<name>A0A0D8JBM3_9BACT</name>
<evidence type="ECO:0000313" key="2">
    <source>
        <dbReference type="Proteomes" id="UP000032544"/>
    </source>
</evidence>
<dbReference type="OrthoDB" id="1489599at2"/>
<dbReference type="RefSeq" id="WP_045025709.1">
    <property type="nucleotide sequence ID" value="NZ_JRHC01000001.1"/>
</dbReference>
<comment type="caution">
    <text evidence="1">The sequence shown here is derived from an EMBL/GenBank/DDBJ whole genome shotgun (WGS) entry which is preliminary data.</text>
</comment>
<proteinExistence type="predicted"/>
<dbReference type="Proteomes" id="UP000032544">
    <property type="component" value="Unassembled WGS sequence"/>
</dbReference>
<dbReference type="EMBL" id="JRHC01000001">
    <property type="protein sequence ID" value="KJF44144.1"/>
    <property type="molecule type" value="Genomic_DNA"/>
</dbReference>
<dbReference type="Pfam" id="PF13715">
    <property type="entry name" value="CarbopepD_reg_2"/>
    <property type="match status" value="1"/>
</dbReference>
<keyword evidence="2" id="KW-1185">Reference proteome</keyword>
<accession>A0A0D8JBM3</accession>
<dbReference type="InterPro" id="IPR008969">
    <property type="entry name" value="CarboxyPept-like_regulatory"/>
</dbReference>
<organism evidence="1 2">
    <name type="scientific">Draconibacterium sediminis</name>
    <dbReference type="NCBI Taxonomy" id="1544798"/>
    <lineage>
        <taxon>Bacteria</taxon>
        <taxon>Pseudomonadati</taxon>
        <taxon>Bacteroidota</taxon>
        <taxon>Bacteroidia</taxon>
        <taxon>Marinilabiliales</taxon>
        <taxon>Prolixibacteraceae</taxon>
        <taxon>Draconibacterium</taxon>
    </lineage>
</organism>
<dbReference type="STRING" id="1544798.LH29_01025"/>
<gene>
    <name evidence="1" type="ORF">LH29_01025</name>
</gene>
<protein>
    <recommendedName>
        <fullName evidence="3">Secretin/TonB short N-terminal domain-containing protein</fullName>
    </recommendedName>
</protein>
<reference evidence="1 2" key="1">
    <citation type="submission" date="2014-09" db="EMBL/GenBank/DDBJ databases">
        <title>Draft Genome Sequence of Draconibacterium sp. JN14CK-3.</title>
        <authorList>
            <person name="Dong C."/>
            <person name="Lai Q."/>
            <person name="Shao Z."/>
        </authorList>
    </citation>
    <scope>NUCLEOTIDE SEQUENCE [LARGE SCALE GENOMIC DNA]</scope>
    <source>
        <strain evidence="1 2">JN14CK-3</strain>
    </source>
</reference>
<dbReference type="AlphaFoldDB" id="A0A0D8JBM3"/>